<dbReference type="Proteomes" id="UP001595772">
    <property type="component" value="Unassembled WGS sequence"/>
</dbReference>
<evidence type="ECO:0000256" key="1">
    <source>
        <dbReference type="ARBA" id="ARBA00023015"/>
    </source>
</evidence>
<dbReference type="InterPro" id="IPR050707">
    <property type="entry name" value="HTH_MetabolicPath_Reg"/>
</dbReference>
<dbReference type="PANTHER" id="PTHR30136">
    <property type="entry name" value="HELIX-TURN-HELIX TRANSCRIPTIONAL REGULATOR, ICLR FAMILY"/>
    <property type="match status" value="1"/>
</dbReference>
<dbReference type="EMBL" id="JBHSAO010000011">
    <property type="protein sequence ID" value="MFC4025292.1"/>
    <property type="molecule type" value="Genomic_DNA"/>
</dbReference>
<comment type="caution">
    <text evidence="7">The sequence shown here is derived from an EMBL/GenBank/DDBJ whole genome shotgun (WGS) entry which is preliminary data.</text>
</comment>
<dbReference type="InterPro" id="IPR014757">
    <property type="entry name" value="Tscrpt_reg_IclR_C"/>
</dbReference>
<evidence type="ECO:0000259" key="6">
    <source>
        <dbReference type="PROSITE" id="PS51078"/>
    </source>
</evidence>
<keyword evidence="4" id="KW-0175">Coiled coil</keyword>
<dbReference type="SMART" id="SM00346">
    <property type="entry name" value="HTH_ICLR"/>
    <property type="match status" value="1"/>
</dbReference>
<keyword evidence="3" id="KW-0804">Transcription</keyword>
<feature type="domain" description="HTH iclR-type" evidence="5">
    <location>
        <begin position="2"/>
        <end position="66"/>
    </location>
</feature>
<organism evidence="7 8">
    <name type="scientific">Oceanobacillus longus</name>
    <dbReference type="NCBI Taxonomy" id="930120"/>
    <lineage>
        <taxon>Bacteria</taxon>
        <taxon>Bacillati</taxon>
        <taxon>Bacillota</taxon>
        <taxon>Bacilli</taxon>
        <taxon>Bacillales</taxon>
        <taxon>Bacillaceae</taxon>
        <taxon>Oceanobacillus</taxon>
    </lineage>
</organism>
<keyword evidence="8" id="KW-1185">Reference proteome</keyword>
<dbReference type="Pfam" id="PF01614">
    <property type="entry name" value="IclR_C"/>
    <property type="match status" value="1"/>
</dbReference>
<gene>
    <name evidence="7" type="ORF">ACFOUV_15960</name>
</gene>
<accession>A0ABV8H302</accession>
<dbReference type="Pfam" id="PF09339">
    <property type="entry name" value="HTH_IclR"/>
    <property type="match status" value="1"/>
</dbReference>
<evidence type="ECO:0000313" key="7">
    <source>
        <dbReference type="EMBL" id="MFC4025292.1"/>
    </source>
</evidence>
<evidence type="ECO:0000259" key="5">
    <source>
        <dbReference type="PROSITE" id="PS51077"/>
    </source>
</evidence>
<keyword evidence="1" id="KW-0805">Transcription regulation</keyword>
<dbReference type="InterPro" id="IPR029016">
    <property type="entry name" value="GAF-like_dom_sf"/>
</dbReference>
<evidence type="ECO:0000256" key="3">
    <source>
        <dbReference type="ARBA" id="ARBA00023163"/>
    </source>
</evidence>
<dbReference type="SUPFAM" id="SSF46785">
    <property type="entry name" value="Winged helix' DNA-binding domain"/>
    <property type="match status" value="1"/>
</dbReference>
<dbReference type="PROSITE" id="PS51078">
    <property type="entry name" value="ICLR_ED"/>
    <property type="match status" value="1"/>
</dbReference>
<evidence type="ECO:0000313" key="8">
    <source>
        <dbReference type="Proteomes" id="UP001595772"/>
    </source>
</evidence>
<dbReference type="RefSeq" id="WP_379497778.1">
    <property type="nucleotide sequence ID" value="NZ_JBHSAO010000011.1"/>
</dbReference>
<dbReference type="InterPro" id="IPR036390">
    <property type="entry name" value="WH_DNA-bd_sf"/>
</dbReference>
<dbReference type="Gene3D" id="3.30.450.40">
    <property type="match status" value="1"/>
</dbReference>
<evidence type="ECO:0000256" key="4">
    <source>
        <dbReference type="SAM" id="Coils"/>
    </source>
</evidence>
<name>A0ABV8H302_9BACI</name>
<proteinExistence type="predicted"/>
<feature type="domain" description="IclR-ED" evidence="6">
    <location>
        <begin position="67"/>
        <end position="250"/>
    </location>
</feature>
<dbReference type="InterPro" id="IPR036388">
    <property type="entry name" value="WH-like_DNA-bd_sf"/>
</dbReference>
<sequence>MSQSLLKAIKLLDCFKDKHELSLLDLAEVSEMPKTTIFRLVASLEETGLIVKTKYSSHDVKYKLGMKLLEFGKLVSEQMEYRKIALPYMNNINEKLNESVHLAVVEGDEAVYVEKMDSNRPIRLVIKVGARAPLYAGSASKLLLAHLDKKKREEYLKRLKLEKIAENTIEDMERLQNQLKEIREKGYAFSQQEIYKETMGFSCPIRDYSGETIAALGVSIPVTDYKEEKAKQILEEIIRATNQISIELGYTAGQEKGQG</sequence>
<evidence type="ECO:0000256" key="2">
    <source>
        <dbReference type="ARBA" id="ARBA00023125"/>
    </source>
</evidence>
<dbReference type="Gene3D" id="1.10.10.10">
    <property type="entry name" value="Winged helix-like DNA-binding domain superfamily/Winged helix DNA-binding domain"/>
    <property type="match status" value="1"/>
</dbReference>
<dbReference type="InterPro" id="IPR005471">
    <property type="entry name" value="Tscrpt_reg_IclR_N"/>
</dbReference>
<reference evidence="8" key="1">
    <citation type="journal article" date="2019" name="Int. J. Syst. Evol. Microbiol.">
        <title>The Global Catalogue of Microorganisms (GCM) 10K type strain sequencing project: providing services to taxonomists for standard genome sequencing and annotation.</title>
        <authorList>
            <consortium name="The Broad Institute Genomics Platform"/>
            <consortium name="The Broad Institute Genome Sequencing Center for Infectious Disease"/>
            <person name="Wu L."/>
            <person name="Ma J."/>
        </authorList>
    </citation>
    <scope>NUCLEOTIDE SEQUENCE [LARGE SCALE GENOMIC DNA]</scope>
    <source>
        <strain evidence="8">IBRC-M 10703</strain>
    </source>
</reference>
<dbReference type="PROSITE" id="PS51077">
    <property type="entry name" value="HTH_ICLR"/>
    <property type="match status" value="1"/>
</dbReference>
<protein>
    <submittedName>
        <fullName evidence="7">IclR family transcriptional regulator</fullName>
    </submittedName>
</protein>
<dbReference type="SUPFAM" id="SSF55781">
    <property type="entry name" value="GAF domain-like"/>
    <property type="match status" value="1"/>
</dbReference>
<keyword evidence="2" id="KW-0238">DNA-binding</keyword>
<dbReference type="PANTHER" id="PTHR30136:SF24">
    <property type="entry name" value="HTH-TYPE TRANSCRIPTIONAL REPRESSOR ALLR"/>
    <property type="match status" value="1"/>
</dbReference>
<feature type="coiled-coil region" evidence="4">
    <location>
        <begin position="158"/>
        <end position="185"/>
    </location>
</feature>